<feature type="compositionally biased region" description="Polar residues" evidence="1">
    <location>
        <begin position="1"/>
        <end position="11"/>
    </location>
</feature>
<accession>G3B1T7</accession>
<dbReference type="Pfam" id="PF09295">
    <property type="entry name" value="ChAPs"/>
    <property type="match status" value="1"/>
</dbReference>
<dbReference type="AlphaFoldDB" id="G3B1T7"/>
<dbReference type="STRING" id="590646.G3B1T7"/>
<dbReference type="InterPro" id="IPR011990">
    <property type="entry name" value="TPR-like_helical_dom_sf"/>
</dbReference>
<dbReference type="SUPFAM" id="SSF48452">
    <property type="entry name" value="TPR-like"/>
    <property type="match status" value="1"/>
</dbReference>
<gene>
    <name evidence="2" type="ORF">CANTEDRAFT_103479</name>
</gene>
<organism evidence="3">
    <name type="scientific">Candida tenuis (strain ATCC 10573 / BCRC 21748 / CBS 615 / JCM 9827 / NBRC 10315 / NRRL Y-1498 / VKM Y-70)</name>
    <name type="common">Yeast</name>
    <name type="synonym">Yamadazyma tenuis</name>
    <dbReference type="NCBI Taxonomy" id="590646"/>
    <lineage>
        <taxon>Eukaryota</taxon>
        <taxon>Fungi</taxon>
        <taxon>Dikarya</taxon>
        <taxon>Ascomycota</taxon>
        <taxon>Saccharomycotina</taxon>
        <taxon>Pichiomycetes</taxon>
        <taxon>Debaryomycetaceae</taxon>
        <taxon>Yamadazyma</taxon>
    </lineage>
</organism>
<dbReference type="KEGG" id="cten:18245631"/>
<evidence type="ECO:0000313" key="3">
    <source>
        <dbReference type="Proteomes" id="UP000000707"/>
    </source>
</evidence>
<dbReference type="eggNOG" id="ENOG502QRF3">
    <property type="taxonomic scope" value="Eukaryota"/>
</dbReference>
<dbReference type="HOGENOM" id="CLU_014275_0_0_1"/>
<dbReference type="GO" id="GO:0034044">
    <property type="term" value="C:exomer complex"/>
    <property type="evidence" value="ECO:0007669"/>
    <property type="project" value="UniProtKB-ARBA"/>
</dbReference>
<keyword evidence="3" id="KW-1185">Reference proteome</keyword>
<evidence type="ECO:0000256" key="1">
    <source>
        <dbReference type="SAM" id="MobiDB-lite"/>
    </source>
</evidence>
<dbReference type="Gene3D" id="1.25.40.10">
    <property type="entry name" value="Tetratricopeptide repeat domain"/>
    <property type="match status" value="2"/>
</dbReference>
<dbReference type="PANTHER" id="PTHR31975:SF1">
    <property type="entry name" value="BUD SITE SELECTION PROTEIN 7-RELATED"/>
    <property type="match status" value="1"/>
</dbReference>
<dbReference type="InterPro" id="IPR015374">
    <property type="entry name" value="ChAPs"/>
</dbReference>
<sequence length="862" mass="98803">MAEISENTDFGRSQEDFFNEPSAQRPKYGTFDEFPRLRDPSYGNVMKSRTAFQMNYVATNPIGPPDLLYYGIYAGATSYQFTHNDFNPLLNHNDKDVDGYIGYYHYVNGLDHHNSFQTIQNYVFSVMGIERTQTDYHWKHGTSHGFSFDSGKKETVVTFCSYNIFDKSEFRLRNVITPISVSRKTVSIDTSFQIASNDSPKVNAWLSIHKVPQTIWDELRCSSLIRLFCQLDDPSKQLPGLVSLNEFVSVKEQAQGSISLLIKFLSKGYLTDSDSSYGVVTGCVNDLKILVKTNVYRNRLIDTLLRLCEIGPNGGFTSFAIDEINKINANGNWDYVILMLLKLPNSRNTTNEFIELIFNHLANNELFSTQSCLMLLEQVKFLISKNDYQSALKVSATTIKILPLDFECWFYLALCYTLEEDYEQALISMNSFPMSFTDASAILVSGVTDEYSGSFVRNFNNNNEPISEKTFLKYFPQPKKYINSLIDSDNPKVEGKMKNLWEDIFIFDPNARHPIMGNDFYQSPLVVKSAKETSLVDSNLIKLVGPNSTKIRLSAYSANCSGSSILDFTRKSTWGRSYDLLSFIVAQIGWDSTVLLKSKIFEDKQKEQKPGSREFEVNNQVKSSIRCESWLEKLFMVIIQDLKILISISSSEREQNHSALEWEVLGLLGWNVKYHLKASISSLITAVMGDSGSHGFNYFGSIQVLALYDEFVLSDVNDSQIDIFTNSYNKSLFTNKLILKQNEKVFQTFTKAVETELLPLDVILLIIIKMISWNLRWYQYVPNYLINTVLAKLSIVHSPEYIISKIKIVFEQNKNHNPNDRYRFLKFMRPSSTTEEAWQFDTEDTITTYIERIINRMGTIEN</sequence>
<dbReference type="Proteomes" id="UP000000707">
    <property type="component" value="Unassembled WGS sequence"/>
</dbReference>
<dbReference type="GeneID" id="18245631"/>
<name>G3B1T7_CANTC</name>
<reference evidence="2 3" key="1">
    <citation type="journal article" date="2011" name="Proc. Natl. Acad. Sci. U.S.A.">
        <title>Comparative genomics of xylose-fermenting fungi for enhanced biofuel production.</title>
        <authorList>
            <person name="Wohlbach D.J."/>
            <person name="Kuo A."/>
            <person name="Sato T.K."/>
            <person name="Potts K.M."/>
            <person name="Salamov A.A."/>
            <person name="LaButti K.M."/>
            <person name="Sun H."/>
            <person name="Clum A."/>
            <person name="Pangilinan J.L."/>
            <person name="Lindquist E.A."/>
            <person name="Lucas S."/>
            <person name="Lapidus A."/>
            <person name="Jin M."/>
            <person name="Gunawan C."/>
            <person name="Balan V."/>
            <person name="Dale B.E."/>
            <person name="Jeffries T.W."/>
            <person name="Zinkel R."/>
            <person name="Barry K.W."/>
            <person name="Grigoriev I.V."/>
            <person name="Gasch A.P."/>
        </authorList>
    </citation>
    <scope>NUCLEOTIDE SEQUENCE [LARGE SCALE GENOMIC DNA]</scope>
    <source>
        <strain evidence="3">ATCC 10573 / BCRC 21748 / CBS 615 / JCM 9827 / NBRC 10315 / NRRL Y-1498 / VKM Y-70</strain>
    </source>
</reference>
<dbReference type="PANTHER" id="PTHR31975">
    <property type="entry name" value="BUD SITE SELECTION PROTEIN 7-RELATED"/>
    <property type="match status" value="1"/>
</dbReference>
<proteinExistence type="predicted"/>
<dbReference type="EMBL" id="GL996515">
    <property type="protein sequence ID" value="EGV64529.1"/>
    <property type="molecule type" value="Genomic_DNA"/>
</dbReference>
<protein>
    <submittedName>
        <fullName evidence="2">Uncharacterized protein</fullName>
    </submittedName>
</protein>
<dbReference type="OrthoDB" id="434695at2759"/>
<feature type="region of interest" description="Disordered" evidence="1">
    <location>
        <begin position="1"/>
        <end position="30"/>
    </location>
</feature>
<dbReference type="GO" id="GO:0006893">
    <property type="term" value="P:Golgi to plasma membrane transport"/>
    <property type="evidence" value="ECO:0007669"/>
    <property type="project" value="TreeGrafter"/>
</dbReference>
<evidence type="ECO:0000313" key="2">
    <source>
        <dbReference type="EMBL" id="EGV64529.1"/>
    </source>
</evidence>